<dbReference type="Proteomes" id="UP001309876">
    <property type="component" value="Unassembled WGS sequence"/>
</dbReference>
<protein>
    <submittedName>
        <fullName evidence="2">Uncharacterized protein</fullName>
    </submittedName>
</protein>
<name>A0AAN7YBF3_9EURO</name>
<accession>A0AAN7YBF3</accession>
<feature type="compositionally biased region" description="Low complexity" evidence="1">
    <location>
        <begin position="15"/>
        <end position="26"/>
    </location>
</feature>
<dbReference type="AlphaFoldDB" id="A0AAN7YBF3"/>
<proteinExistence type="predicted"/>
<keyword evidence="3" id="KW-1185">Reference proteome</keyword>
<gene>
    <name evidence="2" type="ORF">LTR05_003883</name>
</gene>
<sequence length="99" mass="10563">MTGTGTGQQHAEATSHNNNAIISNSSWTLVPTPDDPKLGSTPSKTVQKVLKADLSDVAQIGSQFEESLTREPQKLMTNHGKISTCLSLSEYVCSDSRTG</sequence>
<evidence type="ECO:0000313" key="3">
    <source>
        <dbReference type="Proteomes" id="UP001309876"/>
    </source>
</evidence>
<reference evidence="2 3" key="1">
    <citation type="submission" date="2023-08" db="EMBL/GenBank/DDBJ databases">
        <title>Black Yeasts Isolated from many extreme environments.</title>
        <authorList>
            <person name="Coleine C."/>
            <person name="Stajich J.E."/>
            <person name="Selbmann L."/>
        </authorList>
    </citation>
    <scope>NUCLEOTIDE SEQUENCE [LARGE SCALE GENOMIC DNA]</scope>
    <source>
        <strain evidence="2 3">CCFEE 5910</strain>
    </source>
</reference>
<comment type="caution">
    <text evidence="2">The sequence shown here is derived from an EMBL/GenBank/DDBJ whole genome shotgun (WGS) entry which is preliminary data.</text>
</comment>
<evidence type="ECO:0000256" key="1">
    <source>
        <dbReference type="SAM" id="MobiDB-lite"/>
    </source>
</evidence>
<organism evidence="2 3">
    <name type="scientific">Lithohypha guttulata</name>
    <dbReference type="NCBI Taxonomy" id="1690604"/>
    <lineage>
        <taxon>Eukaryota</taxon>
        <taxon>Fungi</taxon>
        <taxon>Dikarya</taxon>
        <taxon>Ascomycota</taxon>
        <taxon>Pezizomycotina</taxon>
        <taxon>Eurotiomycetes</taxon>
        <taxon>Chaetothyriomycetidae</taxon>
        <taxon>Chaetothyriales</taxon>
        <taxon>Trichomeriaceae</taxon>
        <taxon>Lithohypha</taxon>
    </lineage>
</organism>
<feature type="region of interest" description="Disordered" evidence="1">
    <location>
        <begin position="1"/>
        <end position="42"/>
    </location>
</feature>
<dbReference type="EMBL" id="JAVRRJ010000003">
    <property type="protein sequence ID" value="KAK5086715.1"/>
    <property type="molecule type" value="Genomic_DNA"/>
</dbReference>
<evidence type="ECO:0000313" key="2">
    <source>
        <dbReference type="EMBL" id="KAK5086715.1"/>
    </source>
</evidence>